<evidence type="ECO:0000313" key="3">
    <source>
        <dbReference type="Proteomes" id="UP000249016"/>
    </source>
</evidence>
<organism evidence="2 3">
    <name type="scientific">Spirosoma telluris</name>
    <dbReference type="NCBI Taxonomy" id="2183553"/>
    <lineage>
        <taxon>Bacteria</taxon>
        <taxon>Pseudomonadati</taxon>
        <taxon>Bacteroidota</taxon>
        <taxon>Cytophagia</taxon>
        <taxon>Cytophagales</taxon>
        <taxon>Cytophagaceae</taxon>
        <taxon>Spirosoma</taxon>
    </lineage>
</organism>
<sequence>MNNLYISFNRQKTWGYFLTGLLLWLRTASAVWAQVPSCGPNQILTGYFGGATGVISTTGTVTNSNDILGAADGTTTTLNANSGITVDMGLVLTAGNSLAISYKSSDLTAPLQVLVASSATGPYTNIAQLSGALQTPGSNTLTTSSITLPVDTRYIRLSTTGTVYDLDAVTYPIYKCVNNPAPTCAAGQTLLTYSAGSQSVNATTGTVTGSANATGPPDGVVATLNYSSITLDLGSVVAAGNILSLVFSSQYTKPLPLQVSVSQSANGPFTNIGSFSGNGTTTTGNLRLPLDTRYVRLAIAAPYSAYYIDAVTYSIYSCVPQSAISCASGQQPVYSSIVGAKSVVNTTGGVGYTAEIIGFPNGSPSTLDVNSSLTVDMGSAMAAGNTLTFTYRALNTESPLQIWTATSVWGAYTFIGTLPSRGTMTTGQLTLPLGLNTLRWLRVVVLTG</sequence>
<gene>
    <name evidence="2" type="ORF">HMF3257_26730</name>
</gene>
<dbReference type="EMBL" id="QLII01000001">
    <property type="protein sequence ID" value="RAI76871.1"/>
    <property type="molecule type" value="Genomic_DNA"/>
</dbReference>
<feature type="signal peptide" evidence="1">
    <location>
        <begin position="1"/>
        <end position="33"/>
    </location>
</feature>
<keyword evidence="3" id="KW-1185">Reference proteome</keyword>
<reference evidence="2 3" key="1">
    <citation type="submission" date="2018-06" db="EMBL/GenBank/DDBJ databases">
        <title>Spirosoma sp. HMF3257 Genome sequencing and assembly.</title>
        <authorList>
            <person name="Kang H."/>
            <person name="Cha I."/>
            <person name="Kim H."/>
            <person name="Kang J."/>
            <person name="Joh K."/>
        </authorList>
    </citation>
    <scope>NUCLEOTIDE SEQUENCE [LARGE SCALE GENOMIC DNA]</scope>
    <source>
        <strain evidence="2 3">HMF3257</strain>
    </source>
</reference>
<dbReference type="AlphaFoldDB" id="A0A327NN53"/>
<dbReference type="Proteomes" id="UP000249016">
    <property type="component" value="Unassembled WGS sequence"/>
</dbReference>
<feature type="chain" id="PRO_5016319080" description="F5/8 type C domain-containing protein" evidence="1">
    <location>
        <begin position="34"/>
        <end position="448"/>
    </location>
</feature>
<keyword evidence="1" id="KW-0732">Signal</keyword>
<name>A0A327NN53_9BACT</name>
<dbReference type="RefSeq" id="WP_111346950.1">
    <property type="nucleotide sequence ID" value="NZ_QLII01000001.1"/>
</dbReference>
<comment type="caution">
    <text evidence="2">The sequence shown here is derived from an EMBL/GenBank/DDBJ whole genome shotgun (WGS) entry which is preliminary data.</text>
</comment>
<protein>
    <recommendedName>
        <fullName evidence="4">F5/8 type C domain-containing protein</fullName>
    </recommendedName>
</protein>
<evidence type="ECO:0008006" key="4">
    <source>
        <dbReference type="Google" id="ProtNLM"/>
    </source>
</evidence>
<evidence type="ECO:0000256" key="1">
    <source>
        <dbReference type="SAM" id="SignalP"/>
    </source>
</evidence>
<accession>A0A327NN53</accession>
<evidence type="ECO:0000313" key="2">
    <source>
        <dbReference type="EMBL" id="RAI76871.1"/>
    </source>
</evidence>
<proteinExistence type="predicted"/>